<organism evidence="2 3">
    <name type="scientific">Saprolegnia parasitica (strain CBS 223.65)</name>
    <dbReference type="NCBI Taxonomy" id="695850"/>
    <lineage>
        <taxon>Eukaryota</taxon>
        <taxon>Sar</taxon>
        <taxon>Stramenopiles</taxon>
        <taxon>Oomycota</taxon>
        <taxon>Saprolegniomycetes</taxon>
        <taxon>Saprolegniales</taxon>
        <taxon>Saprolegniaceae</taxon>
        <taxon>Saprolegnia</taxon>
    </lineage>
</organism>
<dbReference type="AlphaFoldDB" id="A0A067C931"/>
<evidence type="ECO:0000313" key="3">
    <source>
        <dbReference type="Proteomes" id="UP000030745"/>
    </source>
</evidence>
<dbReference type="KEGG" id="spar:SPRG_11626"/>
<reference evidence="2 3" key="1">
    <citation type="journal article" date="2013" name="PLoS Genet.">
        <title>Distinctive expansion of potential virulence genes in the genome of the oomycete fish pathogen Saprolegnia parasitica.</title>
        <authorList>
            <person name="Jiang R.H."/>
            <person name="de Bruijn I."/>
            <person name="Haas B.J."/>
            <person name="Belmonte R."/>
            <person name="Lobach L."/>
            <person name="Christie J."/>
            <person name="van den Ackerveken G."/>
            <person name="Bottin A."/>
            <person name="Bulone V."/>
            <person name="Diaz-Moreno S.M."/>
            <person name="Dumas B."/>
            <person name="Fan L."/>
            <person name="Gaulin E."/>
            <person name="Govers F."/>
            <person name="Grenville-Briggs L.J."/>
            <person name="Horner N.R."/>
            <person name="Levin J.Z."/>
            <person name="Mammella M."/>
            <person name="Meijer H.J."/>
            <person name="Morris P."/>
            <person name="Nusbaum C."/>
            <person name="Oome S."/>
            <person name="Phillips A.J."/>
            <person name="van Rooyen D."/>
            <person name="Rzeszutek E."/>
            <person name="Saraiva M."/>
            <person name="Secombes C.J."/>
            <person name="Seidl M.F."/>
            <person name="Snel B."/>
            <person name="Stassen J.H."/>
            <person name="Sykes S."/>
            <person name="Tripathy S."/>
            <person name="van den Berg H."/>
            <person name="Vega-Arreguin J.C."/>
            <person name="Wawra S."/>
            <person name="Young S.K."/>
            <person name="Zeng Q."/>
            <person name="Dieguez-Uribeondo J."/>
            <person name="Russ C."/>
            <person name="Tyler B.M."/>
            <person name="van West P."/>
        </authorList>
    </citation>
    <scope>NUCLEOTIDE SEQUENCE [LARGE SCALE GENOMIC DNA]</scope>
    <source>
        <strain evidence="2 3">CBS 223.65</strain>
    </source>
</reference>
<dbReference type="EMBL" id="KK583255">
    <property type="protein sequence ID" value="KDO23312.1"/>
    <property type="molecule type" value="Genomic_DNA"/>
</dbReference>
<dbReference type="GeneID" id="24133650"/>
<dbReference type="VEuPathDB" id="FungiDB:SPRG_11626"/>
<accession>A0A067C931</accession>
<feature type="compositionally biased region" description="Basic and acidic residues" evidence="1">
    <location>
        <begin position="88"/>
        <end position="107"/>
    </location>
</feature>
<name>A0A067C931_SAPPC</name>
<dbReference type="OMA" id="CRSIHAD"/>
<dbReference type="Proteomes" id="UP000030745">
    <property type="component" value="Unassembled WGS sequence"/>
</dbReference>
<dbReference type="OrthoDB" id="73842at2759"/>
<keyword evidence="3" id="KW-1185">Reference proteome</keyword>
<sequence length="368" mass="41317">MRPSAHAHPDPGAAEILLPDPATMTELVAGICDDLAREAPPRTKQQIATLKHRKKQQDELAYLKATVQTLHAELAQLTTEKSPTRSASRWERLAKGERKRQHDSQRENRRLKEMLEEQVQFAECLVNLVHKRPKMALIADDDDDHWRQLLLVADPALRRVAIPAIVDRVFADLDSAFIEAGLIESPLHRHEYVPKITLAHTLEVQTIVCVSFPATFGVASEAVWRVLRGSVPIPQLNGSYCLLHEVDDDTTYVAGVRQHAALETQRRVIVKRYHAAPARFAVVCRSIHADALYPMDPTCAHSNEVSWLTVEPLSPIASMVKFFQKSSPTKHDGAALDAEYLMEAFSKNTLGFEVAILDEIHRLERLAL</sequence>
<proteinExistence type="predicted"/>
<dbReference type="RefSeq" id="XP_012205964.1">
    <property type="nucleotide sequence ID" value="XM_012350574.1"/>
</dbReference>
<evidence type="ECO:0008006" key="4">
    <source>
        <dbReference type="Google" id="ProtNLM"/>
    </source>
</evidence>
<feature type="compositionally biased region" description="Polar residues" evidence="1">
    <location>
        <begin position="77"/>
        <end position="87"/>
    </location>
</feature>
<evidence type="ECO:0000256" key="1">
    <source>
        <dbReference type="SAM" id="MobiDB-lite"/>
    </source>
</evidence>
<protein>
    <recommendedName>
        <fullName evidence="4">START domain-containing protein</fullName>
    </recommendedName>
</protein>
<evidence type="ECO:0000313" key="2">
    <source>
        <dbReference type="EMBL" id="KDO23312.1"/>
    </source>
</evidence>
<gene>
    <name evidence="2" type="ORF">SPRG_11626</name>
</gene>
<feature type="region of interest" description="Disordered" evidence="1">
    <location>
        <begin position="77"/>
        <end position="107"/>
    </location>
</feature>